<feature type="coiled-coil region" evidence="1">
    <location>
        <begin position="72"/>
        <end position="99"/>
    </location>
</feature>
<dbReference type="EMBL" id="CP154792">
    <property type="protein sequence ID" value="XAN19668.1"/>
    <property type="molecule type" value="Genomic_DNA"/>
</dbReference>
<feature type="region of interest" description="Disordered" evidence="2">
    <location>
        <begin position="31"/>
        <end position="60"/>
    </location>
</feature>
<accession>A0ABZ3GC12</accession>
<proteinExistence type="predicted"/>
<evidence type="ECO:0000256" key="1">
    <source>
        <dbReference type="SAM" id="Coils"/>
    </source>
</evidence>
<feature type="compositionally biased region" description="Basic and acidic residues" evidence="2">
    <location>
        <begin position="31"/>
        <end position="49"/>
    </location>
</feature>
<evidence type="ECO:0000256" key="2">
    <source>
        <dbReference type="SAM" id="MobiDB-lite"/>
    </source>
</evidence>
<feature type="region of interest" description="Disordered" evidence="2">
    <location>
        <begin position="261"/>
        <end position="304"/>
    </location>
</feature>
<evidence type="ECO:0000313" key="4">
    <source>
        <dbReference type="Proteomes" id="UP001446337"/>
    </source>
</evidence>
<organism evidence="3 4">
    <name type="scientific">Achromobacter denitrificans</name>
    <name type="common">Alcaligenes denitrificans</name>
    <dbReference type="NCBI Taxonomy" id="32002"/>
    <lineage>
        <taxon>Bacteria</taxon>
        <taxon>Pseudomonadati</taxon>
        <taxon>Pseudomonadota</taxon>
        <taxon>Betaproteobacteria</taxon>
        <taxon>Burkholderiales</taxon>
        <taxon>Alcaligenaceae</taxon>
        <taxon>Achromobacter</taxon>
    </lineage>
</organism>
<feature type="compositionally biased region" description="Polar residues" evidence="2">
    <location>
        <begin position="295"/>
        <end position="304"/>
    </location>
</feature>
<reference evidence="3 4" key="1">
    <citation type="submission" date="2024-05" db="EMBL/GenBank/DDBJ databases">
        <title>Achromobacter denitrificans. BP1, complete genome.</title>
        <authorList>
            <person name="Zhang B."/>
        </authorList>
    </citation>
    <scope>NUCLEOTIDE SEQUENCE [LARGE SCALE GENOMIC DNA]</scope>
    <source>
        <strain evidence="3 4">BP1</strain>
    </source>
</reference>
<keyword evidence="4" id="KW-1185">Reference proteome</keyword>
<dbReference type="RefSeq" id="WP_343499695.1">
    <property type="nucleotide sequence ID" value="NZ_CP154792.1"/>
</dbReference>
<sequence length="304" mass="33267">MTDQTKTALLYKLRAPVADESPMAKVADALREKARQEQQAYQERREADRPASAPVSGEAQPVIHQHGFAADNQRLRAINESLDKQLEEVMTERDEYHDVADKLAEAIADHLLVEIGEHSSSNCPWMRALDAIQNAAPQASGPITHYEAGRPNGDGTYEAVPVRAAPQASEAARNQWPTDWAEQLKGEYAQGLLDGQQQASETARDALKTCGSKVFKALAAIARADGPDTRKADDPELIYREPVMDEVVRIRQAYDELSSALSAQSVLSSGAPNGRKRTAAERRAPMVERVYGTGVTAQPAQKEQ</sequence>
<protein>
    <submittedName>
        <fullName evidence="3">Uncharacterized protein</fullName>
    </submittedName>
</protein>
<dbReference type="Proteomes" id="UP001446337">
    <property type="component" value="Chromosome"/>
</dbReference>
<name>A0ABZ3GC12_ACHDE</name>
<keyword evidence="1" id="KW-0175">Coiled coil</keyword>
<feature type="compositionally biased region" description="Low complexity" evidence="2">
    <location>
        <begin position="261"/>
        <end position="271"/>
    </location>
</feature>
<gene>
    <name evidence="3" type="ORF">AAIK43_16870</name>
</gene>
<evidence type="ECO:0000313" key="3">
    <source>
        <dbReference type="EMBL" id="XAN19668.1"/>
    </source>
</evidence>